<dbReference type="OrthoDB" id="10679319at2759"/>
<dbReference type="Proteomes" id="UP000827284">
    <property type="component" value="Unassembled WGS sequence"/>
</dbReference>
<reference evidence="2" key="1">
    <citation type="submission" date="2021-11" db="EMBL/GenBank/DDBJ databases">
        <authorList>
            <person name="Herlambang A."/>
            <person name="Guo Y."/>
            <person name="Takashima Y."/>
            <person name="Nishizawa T."/>
        </authorList>
    </citation>
    <scope>NUCLEOTIDE SEQUENCE</scope>
    <source>
        <strain evidence="2">E1425</strain>
    </source>
</reference>
<feature type="compositionally biased region" description="Low complexity" evidence="1">
    <location>
        <begin position="296"/>
        <end position="306"/>
    </location>
</feature>
<feature type="compositionally biased region" description="Low complexity" evidence="1">
    <location>
        <begin position="710"/>
        <end position="729"/>
    </location>
</feature>
<feature type="compositionally biased region" description="Pro residues" evidence="1">
    <location>
        <begin position="598"/>
        <end position="608"/>
    </location>
</feature>
<evidence type="ECO:0000313" key="3">
    <source>
        <dbReference type="Proteomes" id="UP000827284"/>
    </source>
</evidence>
<accession>A0A9P3H9R4</accession>
<dbReference type="EMBL" id="BQFW01000007">
    <property type="protein sequence ID" value="GJJ72694.1"/>
    <property type="molecule type" value="Genomic_DNA"/>
</dbReference>
<comment type="caution">
    <text evidence="2">The sequence shown here is derived from an EMBL/GenBank/DDBJ whole genome shotgun (WGS) entry which is preliminary data.</text>
</comment>
<sequence>MDTDSTHTSTLSSTAGEPMTALSTTAALPSATTPALSFPHVGKSSNIDSTISSTAGMSTAALLALAQSSNRVPTATVTPVPLSTTTPSVVTESPANTATDTDDKAAIAITTVGAAAADQNVKPLLQDQYPLKQEYNELELAQQEQHRKEKVIELVLRQANIHKVSRRLRSRLQFAILKIRRGWSKYTLQEVESLVQSSPTSRVAIPPSFSSISSQSPSPPPSSSKKGKQPLPEKKERSSSASSTSPTRQSGRKRVPRVYPDYEAHADLYPSQQGDDQDAEEDRSTTEPVRRRSRRLSQSAALAAAAENLKDESGGSSKKRKGRGGRPSYSEFKDSELFSPAQSLMEIATSAPGSPVLTTYHPAQYERQPYSPYGYGSSGPLYRDEYASPYSASAPNSPRMDVNRIKEDTPSDAQAAETILLLASSPTRSAPRALNPAYLQSQHRSHHHHPGHHHHQRSDQPQRGLTASPVMHHAELPYSPSTSSPLVQFPAVVSRQSSPVGDDDDDEDNPFMPASKKSSARAASGPKTSGSSKKKESLASLYGKKKDVPPEEQKLASTHRPSSRRTSITSQFGLSRTESGSKDTVASSSFARAVTPTSPNPPSLPPQTPTTRRASLRMSSSTEYGIQTPPPSMNKELNAPPPAQLISSFSGPRAGSPTPSGSKTADSSIKTRRMSTGLAGGPSAAVDAKDNPQSRTTDLRDIFPVHPSRSTSVASTTGSNSSSPVVRHR</sequence>
<feature type="region of interest" description="Disordered" evidence="1">
    <location>
        <begin position="386"/>
        <end position="729"/>
    </location>
</feature>
<name>A0A9P3H9R4_9FUNG</name>
<evidence type="ECO:0000256" key="1">
    <source>
        <dbReference type="SAM" id="MobiDB-lite"/>
    </source>
</evidence>
<feature type="compositionally biased region" description="Low complexity" evidence="1">
    <location>
        <begin position="514"/>
        <end position="531"/>
    </location>
</feature>
<protein>
    <submittedName>
        <fullName evidence="2">Uncharacterized protein</fullName>
    </submittedName>
</protein>
<dbReference type="AlphaFoldDB" id="A0A9P3H9R4"/>
<feature type="region of interest" description="Disordered" evidence="1">
    <location>
        <begin position="1"/>
        <end position="23"/>
    </location>
</feature>
<feature type="compositionally biased region" description="Low complexity" evidence="1">
    <location>
        <begin position="206"/>
        <end position="216"/>
    </location>
</feature>
<feature type="compositionally biased region" description="Low complexity" evidence="1">
    <location>
        <begin position="387"/>
        <end position="398"/>
    </location>
</feature>
<feature type="compositionally biased region" description="Basic and acidic residues" evidence="1">
    <location>
        <begin position="687"/>
        <end position="703"/>
    </location>
</feature>
<evidence type="ECO:0000313" key="2">
    <source>
        <dbReference type="EMBL" id="GJJ72694.1"/>
    </source>
</evidence>
<proteinExistence type="predicted"/>
<keyword evidence="3" id="KW-1185">Reference proteome</keyword>
<gene>
    <name evidence="2" type="ORF">EMPS_05052</name>
</gene>
<feature type="region of interest" description="Disordered" evidence="1">
    <location>
        <begin position="76"/>
        <end position="97"/>
    </location>
</feature>
<feature type="compositionally biased region" description="Low complexity" evidence="1">
    <location>
        <begin position="239"/>
        <end position="249"/>
    </location>
</feature>
<feature type="compositionally biased region" description="Polar residues" evidence="1">
    <location>
        <begin position="555"/>
        <end position="590"/>
    </location>
</feature>
<organism evidence="2 3">
    <name type="scientific">Entomortierella parvispora</name>
    <dbReference type="NCBI Taxonomy" id="205924"/>
    <lineage>
        <taxon>Eukaryota</taxon>
        <taxon>Fungi</taxon>
        <taxon>Fungi incertae sedis</taxon>
        <taxon>Mucoromycota</taxon>
        <taxon>Mortierellomycotina</taxon>
        <taxon>Mortierellomycetes</taxon>
        <taxon>Mortierellales</taxon>
        <taxon>Mortierellaceae</taxon>
        <taxon>Entomortierella</taxon>
    </lineage>
</organism>
<feature type="compositionally biased region" description="Polar residues" evidence="1">
    <location>
        <begin position="657"/>
        <end position="668"/>
    </location>
</feature>
<feature type="compositionally biased region" description="Basic residues" evidence="1">
    <location>
        <begin position="443"/>
        <end position="456"/>
    </location>
</feature>
<feature type="region of interest" description="Disordered" evidence="1">
    <location>
        <begin position="195"/>
        <end position="335"/>
    </location>
</feature>
<reference evidence="2" key="2">
    <citation type="journal article" date="2022" name="Microbiol. Resour. Announc.">
        <title>Whole-Genome Sequence of Entomortierella parvispora E1425, a Mucoromycotan Fungus Associated with Burkholderiaceae-Related Endosymbiotic Bacteria.</title>
        <authorList>
            <person name="Herlambang A."/>
            <person name="Guo Y."/>
            <person name="Takashima Y."/>
            <person name="Narisawa K."/>
            <person name="Ohta H."/>
            <person name="Nishizawa T."/>
        </authorList>
    </citation>
    <scope>NUCLEOTIDE SEQUENCE</scope>
    <source>
        <strain evidence="2">E1425</strain>
    </source>
</reference>
<feature type="compositionally biased region" description="Basic and acidic residues" evidence="1">
    <location>
        <begin position="544"/>
        <end position="554"/>
    </location>
</feature>